<organism evidence="3 4">
    <name type="scientific">Pterulicium gracile</name>
    <dbReference type="NCBI Taxonomy" id="1884261"/>
    <lineage>
        <taxon>Eukaryota</taxon>
        <taxon>Fungi</taxon>
        <taxon>Dikarya</taxon>
        <taxon>Basidiomycota</taxon>
        <taxon>Agaricomycotina</taxon>
        <taxon>Agaricomycetes</taxon>
        <taxon>Agaricomycetidae</taxon>
        <taxon>Agaricales</taxon>
        <taxon>Pleurotineae</taxon>
        <taxon>Pterulaceae</taxon>
        <taxon>Pterulicium</taxon>
    </lineage>
</organism>
<sequence length="147" mass="16014">MTNASSRKFGPVISSSSLLETTTTTTVQSRISAPSSSSLNLQTPYTHSQMAKSIRSKAKRSFRAKKREEGVYAATAAARLERLNSKLVATVNSEAPVHSDNEDEDSIPGWLMFGLVDAEDITVESMGHWTSTPLWEKAVRVGGRIDV</sequence>
<dbReference type="EMBL" id="ML178830">
    <property type="protein sequence ID" value="TFL00069.1"/>
    <property type="molecule type" value="Genomic_DNA"/>
</dbReference>
<dbReference type="OrthoDB" id="4087970at2759"/>
<dbReference type="Pfam" id="PF10338">
    <property type="entry name" value="YBL028C_N"/>
    <property type="match status" value="1"/>
</dbReference>
<reference evidence="3 4" key="1">
    <citation type="journal article" date="2019" name="Nat. Ecol. Evol.">
        <title>Megaphylogeny resolves global patterns of mushroom evolution.</title>
        <authorList>
            <person name="Varga T."/>
            <person name="Krizsan K."/>
            <person name="Foldi C."/>
            <person name="Dima B."/>
            <person name="Sanchez-Garcia M."/>
            <person name="Sanchez-Ramirez S."/>
            <person name="Szollosi G.J."/>
            <person name="Szarkandi J.G."/>
            <person name="Papp V."/>
            <person name="Albert L."/>
            <person name="Andreopoulos W."/>
            <person name="Angelini C."/>
            <person name="Antonin V."/>
            <person name="Barry K.W."/>
            <person name="Bougher N.L."/>
            <person name="Buchanan P."/>
            <person name="Buyck B."/>
            <person name="Bense V."/>
            <person name="Catcheside P."/>
            <person name="Chovatia M."/>
            <person name="Cooper J."/>
            <person name="Damon W."/>
            <person name="Desjardin D."/>
            <person name="Finy P."/>
            <person name="Geml J."/>
            <person name="Haridas S."/>
            <person name="Hughes K."/>
            <person name="Justo A."/>
            <person name="Karasinski D."/>
            <person name="Kautmanova I."/>
            <person name="Kiss B."/>
            <person name="Kocsube S."/>
            <person name="Kotiranta H."/>
            <person name="LaButti K.M."/>
            <person name="Lechner B.E."/>
            <person name="Liimatainen K."/>
            <person name="Lipzen A."/>
            <person name="Lukacs Z."/>
            <person name="Mihaltcheva S."/>
            <person name="Morgado L.N."/>
            <person name="Niskanen T."/>
            <person name="Noordeloos M.E."/>
            <person name="Ohm R.A."/>
            <person name="Ortiz-Santana B."/>
            <person name="Ovrebo C."/>
            <person name="Racz N."/>
            <person name="Riley R."/>
            <person name="Savchenko A."/>
            <person name="Shiryaev A."/>
            <person name="Soop K."/>
            <person name="Spirin V."/>
            <person name="Szebenyi C."/>
            <person name="Tomsovsky M."/>
            <person name="Tulloss R.E."/>
            <person name="Uehling J."/>
            <person name="Grigoriev I.V."/>
            <person name="Vagvolgyi C."/>
            <person name="Papp T."/>
            <person name="Martin F.M."/>
            <person name="Miettinen O."/>
            <person name="Hibbett D.S."/>
            <person name="Nagy L.G."/>
        </authorList>
    </citation>
    <scope>NUCLEOTIDE SEQUENCE [LARGE SCALE GENOMIC DNA]</scope>
    <source>
        <strain evidence="3 4">CBS 309.79</strain>
    </source>
</reference>
<evidence type="ECO:0000256" key="1">
    <source>
        <dbReference type="SAM" id="MobiDB-lite"/>
    </source>
</evidence>
<dbReference type="PANTHER" id="PTHR28219:SF1">
    <property type="entry name" value="UPF0642 PROTEIN YBL028C"/>
    <property type="match status" value="1"/>
</dbReference>
<protein>
    <recommendedName>
        <fullName evidence="2">DUF2423 domain-containing protein</fullName>
    </recommendedName>
</protein>
<dbReference type="Proteomes" id="UP000305067">
    <property type="component" value="Unassembled WGS sequence"/>
</dbReference>
<dbReference type="STRING" id="1884261.A0A5C3QIN3"/>
<feature type="compositionally biased region" description="Polar residues" evidence="1">
    <location>
        <begin position="27"/>
        <end position="50"/>
    </location>
</feature>
<dbReference type="GO" id="GO:0030687">
    <property type="term" value="C:preribosome, large subunit precursor"/>
    <property type="evidence" value="ECO:0007669"/>
    <property type="project" value="TreeGrafter"/>
</dbReference>
<keyword evidence="4" id="KW-1185">Reference proteome</keyword>
<evidence type="ECO:0000259" key="2">
    <source>
        <dbReference type="Pfam" id="PF10338"/>
    </source>
</evidence>
<dbReference type="PANTHER" id="PTHR28219">
    <property type="entry name" value="UPF0642 PROTEIN YBL028C"/>
    <property type="match status" value="1"/>
</dbReference>
<dbReference type="InterPro" id="IPR019434">
    <property type="entry name" value="DUF2423"/>
</dbReference>
<dbReference type="AlphaFoldDB" id="A0A5C3QIN3"/>
<accession>A0A5C3QIN3</accession>
<feature type="domain" description="DUF2423" evidence="2">
    <location>
        <begin position="50"/>
        <end position="92"/>
    </location>
</feature>
<evidence type="ECO:0000313" key="3">
    <source>
        <dbReference type="EMBL" id="TFL00069.1"/>
    </source>
</evidence>
<proteinExistence type="predicted"/>
<name>A0A5C3QIN3_9AGAR</name>
<gene>
    <name evidence="3" type="ORF">BDV98DRAFT_594260</name>
</gene>
<feature type="region of interest" description="Disordered" evidence="1">
    <location>
        <begin position="20"/>
        <end position="62"/>
    </location>
</feature>
<evidence type="ECO:0000313" key="4">
    <source>
        <dbReference type="Proteomes" id="UP000305067"/>
    </source>
</evidence>